<feature type="transmembrane region" description="Helical" evidence="1">
    <location>
        <begin position="230"/>
        <end position="247"/>
    </location>
</feature>
<dbReference type="InterPro" id="IPR010266">
    <property type="entry name" value="NnrS"/>
</dbReference>
<keyword evidence="1" id="KW-0472">Membrane</keyword>
<feature type="transmembrane region" description="Helical" evidence="1">
    <location>
        <begin position="287"/>
        <end position="308"/>
    </location>
</feature>
<protein>
    <submittedName>
        <fullName evidence="2">NnrS</fullName>
    </submittedName>
</protein>
<feature type="transmembrane region" description="Helical" evidence="1">
    <location>
        <begin position="259"/>
        <end position="275"/>
    </location>
</feature>
<feature type="transmembrane region" description="Helical" evidence="1">
    <location>
        <begin position="328"/>
        <end position="347"/>
    </location>
</feature>
<feature type="transmembrane region" description="Helical" evidence="1">
    <location>
        <begin position="83"/>
        <end position="103"/>
    </location>
</feature>
<feature type="transmembrane region" description="Helical" evidence="1">
    <location>
        <begin position="353"/>
        <end position="374"/>
    </location>
</feature>
<gene>
    <name evidence="2" type="ORF">A2V92_05120</name>
</gene>
<comment type="caution">
    <text evidence="2">The sequence shown here is derived from an EMBL/GenBank/DDBJ whole genome shotgun (WGS) entry which is preliminary data.</text>
</comment>
<dbReference type="AlphaFoldDB" id="A0A1F6TJJ6"/>
<feature type="transmembrane region" description="Helical" evidence="1">
    <location>
        <begin position="52"/>
        <end position="71"/>
    </location>
</feature>
<proteinExistence type="predicted"/>
<feature type="transmembrane region" description="Helical" evidence="1">
    <location>
        <begin position="115"/>
        <end position="133"/>
    </location>
</feature>
<evidence type="ECO:0000313" key="2">
    <source>
        <dbReference type="EMBL" id="OGI45281.1"/>
    </source>
</evidence>
<keyword evidence="1" id="KW-1133">Transmembrane helix</keyword>
<feature type="transmembrane region" description="Helical" evidence="1">
    <location>
        <begin position="145"/>
        <end position="161"/>
    </location>
</feature>
<evidence type="ECO:0000313" key="3">
    <source>
        <dbReference type="Proteomes" id="UP000179344"/>
    </source>
</evidence>
<dbReference type="Pfam" id="PF05940">
    <property type="entry name" value="NnrS"/>
    <property type="match status" value="1"/>
</dbReference>
<accession>A0A1F6TJJ6</accession>
<keyword evidence="1" id="KW-0812">Transmembrane</keyword>
<sequence>MKPPAAWPLWLVGFRPFFGLAYLSGLSLPVLWVLLHANAIPVPATSYSVVQWHAHEMFFGFGWAVLGGFLLTSTKNWVKVRGYHGGSLMFLAAAWLFERIGMWFEGVWPPLLFRVSNNLFLASIVAMLMWTLIRHRRDDSYRDNYFFLLALPVFLLAKYLVLSPDYFQAGSSMTIGLFRMAFLLMLERTLTQFMQGVFQVTILRNAALDTTIKTLGLILVFESLLPSPLAGGLALALAVLLAGRFFFWKPRLAMRRIDVGIMYLGYLAIVTQLLIDFTARIAPAEWAGTVSVHVFTFGAMGWIIPSMLIRIAKGHTGRKPVFDALDKLTLWIMILAFVLRIIAPQIYPAGYSYWIALSAACWFACFTILAWRYLPFLVQPRVDGKEH</sequence>
<dbReference type="EMBL" id="MFST01000007">
    <property type="protein sequence ID" value="OGI45281.1"/>
    <property type="molecule type" value="Genomic_DNA"/>
</dbReference>
<feature type="transmembrane region" description="Helical" evidence="1">
    <location>
        <begin position="12"/>
        <end position="32"/>
    </location>
</feature>
<reference evidence="2 3" key="1">
    <citation type="journal article" date="2016" name="Nat. Commun.">
        <title>Thousands of microbial genomes shed light on interconnected biogeochemical processes in an aquifer system.</title>
        <authorList>
            <person name="Anantharaman K."/>
            <person name="Brown C.T."/>
            <person name="Hug L.A."/>
            <person name="Sharon I."/>
            <person name="Castelle C.J."/>
            <person name="Probst A.J."/>
            <person name="Thomas B.C."/>
            <person name="Singh A."/>
            <person name="Wilkins M.J."/>
            <person name="Karaoz U."/>
            <person name="Brodie E.L."/>
            <person name="Williams K.H."/>
            <person name="Hubbard S.S."/>
            <person name="Banfield J.F."/>
        </authorList>
    </citation>
    <scope>NUCLEOTIDE SEQUENCE [LARGE SCALE GENOMIC DNA]</scope>
</reference>
<evidence type="ECO:0000256" key="1">
    <source>
        <dbReference type="SAM" id="Phobius"/>
    </source>
</evidence>
<organism evidence="2 3">
    <name type="scientific">Candidatus Muproteobacteria bacterium RBG_16_65_31</name>
    <dbReference type="NCBI Taxonomy" id="1817759"/>
    <lineage>
        <taxon>Bacteria</taxon>
        <taxon>Pseudomonadati</taxon>
        <taxon>Pseudomonadota</taxon>
        <taxon>Candidatus Muproteobacteria</taxon>
    </lineage>
</organism>
<name>A0A1F6TJJ6_9PROT</name>
<dbReference type="Proteomes" id="UP000179344">
    <property type="component" value="Unassembled WGS sequence"/>
</dbReference>